<evidence type="ECO:0000313" key="19">
    <source>
        <dbReference type="EMBL" id="ROR93843.1"/>
    </source>
</evidence>
<dbReference type="OrthoDB" id="9768187at2"/>
<dbReference type="EC" id="2.4.99.28" evidence="14"/>
<dbReference type="GO" id="GO:0009252">
    <property type="term" value="P:peptidoglycan biosynthetic process"/>
    <property type="evidence" value="ECO:0007669"/>
    <property type="project" value="UniProtKB-KW"/>
</dbReference>
<protein>
    <recommendedName>
        <fullName evidence="12">Probable peptidoglycan glycosyltransferase FtsW</fullName>
        <ecNumber evidence="14">2.4.99.28</ecNumber>
    </recommendedName>
    <alternativeName>
        <fullName evidence="13">Cell division protein FtsW</fullName>
    </alternativeName>
    <alternativeName>
        <fullName evidence="10">Cell wall polymerase</fullName>
    </alternativeName>
    <alternativeName>
        <fullName evidence="9">Peptidoglycan polymerase</fullName>
    </alternativeName>
</protein>
<feature type="region of interest" description="Disordered" evidence="17">
    <location>
        <begin position="1"/>
        <end position="24"/>
    </location>
</feature>
<comment type="similarity">
    <text evidence="11">Belongs to the SEDS family. FtsW subfamily.</text>
</comment>
<feature type="transmembrane region" description="Helical" evidence="18">
    <location>
        <begin position="306"/>
        <end position="330"/>
    </location>
</feature>
<accession>A0A3N2D250</accession>
<evidence type="ECO:0000313" key="20">
    <source>
        <dbReference type="Proteomes" id="UP000275356"/>
    </source>
</evidence>
<organism evidence="19 20">
    <name type="scientific">Salana multivorans</name>
    <dbReference type="NCBI Taxonomy" id="120377"/>
    <lineage>
        <taxon>Bacteria</taxon>
        <taxon>Bacillati</taxon>
        <taxon>Actinomycetota</taxon>
        <taxon>Actinomycetes</taxon>
        <taxon>Micrococcales</taxon>
        <taxon>Beutenbergiaceae</taxon>
        <taxon>Salana</taxon>
    </lineage>
</organism>
<sequence length="427" mass="44368">MTAVGAREPAPARTARSGAPRRESATRAAVRTAWESPVASYYLIASVTLVLLALGLVFVLSSSTVYSLKATGGVSPLKQFLDQAKFALIALPLAVLMSRLPVRVIRAFAWPAYVAAIGLTAATKLMGESSGGNTSWITLAAGIRIQPAEFVKLALALWLGLVLSQRQRDLGQLKRLALPLLGGFVLLGAQLYVTYDLGTVLIMGALMFGALWVAGVPMRVFVMLAVGAASVAAMFATTGETRMARIKAMLGIGELSDQLAWQIGHSLQALGTGGISGVGLGGSRSKWLYLPAAQNDFIFAIIGEELGLMGTLLVLALFAALAVGLARVILRHPDPFVKITTGGIAAWLLAQAVVNIGVVTAVFPVIGVPLPLVSAGGSSLIATLIALGIVLAFARTEPGAPEALRARRGAVRRSFGVLAAGLTGGRR</sequence>
<evidence type="ECO:0000256" key="1">
    <source>
        <dbReference type="ARBA" id="ARBA00004141"/>
    </source>
</evidence>
<evidence type="ECO:0000256" key="11">
    <source>
        <dbReference type="ARBA" id="ARBA00038053"/>
    </source>
</evidence>
<gene>
    <name evidence="19" type="ORF">EDD28_3271</name>
</gene>
<keyword evidence="8 18" id="KW-0472">Membrane</keyword>
<dbReference type="InterPro" id="IPR001182">
    <property type="entry name" value="FtsW/RodA"/>
</dbReference>
<evidence type="ECO:0000256" key="16">
    <source>
        <dbReference type="ARBA" id="ARBA00049966"/>
    </source>
</evidence>
<dbReference type="Proteomes" id="UP000275356">
    <property type="component" value="Unassembled WGS sequence"/>
</dbReference>
<keyword evidence="6" id="KW-0573">Peptidoglycan synthesis</keyword>
<evidence type="ECO:0000256" key="5">
    <source>
        <dbReference type="ARBA" id="ARBA00022960"/>
    </source>
</evidence>
<evidence type="ECO:0000256" key="2">
    <source>
        <dbReference type="ARBA" id="ARBA00022676"/>
    </source>
</evidence>
<evidence type="ECO:0000256" key="10">
    <source>
        <dbReference type="ARBA" id="ARBA00033270"/>
    </source>
</evidence>
<dbReference type="GO" id="GO:0051301">
    <property type="term" value="P:cell division"/>
    <property type="evidence" value="ECO:0007669"/>
    <property type="project" value="UniProtKB-KW"/>
</dbReference>
<feature type="transmembrane region" description="Helical" evidence="18">
    <location>
        <begin position="80"/>
        <end position="97"/>
    </location>
</feature>
<keyword evidence="19" id="KW-0131">Cell cycle</keyword>
<feature type="transmembrane region" description="Helical" evidence="18">
    <location>
        <begin position="342"/>
        <end position="366"/>
    </location>
</feature>
<evidence type="ECO:0000256" key="15">
    <source>
        <dbReference type="ARBA" id="ARBA00049902"/>
    </source>
</evidence>
<proteinExistence type="inferred from homology"/>
<feature type="transmembrane region" description="Helical" evidence="18">
    <location>
        <begin position="41"/>
        <end position="60"/>
    </location>
</feature>
<dbReference type="GO" id="GO:0032153">
    <property type="term" value="C:cell division site"/>
    <property type="evidence" value="ECO:0007669"/>
    <property type="project" value="TreeGrafter"/>
</dbReference>
<feature type="transmembrane region" description="Helical" evidence="18">
    <location>
        <begin position="104"/>
        <end position="123"/>
    </location>
</feature>
<dbReference type="GO" id="GO:0005886">
    <property type="term" value="C:plasma membrane"/>
    <property type="evidence" value="ECO:0007669"/>
    <property type="project" value="TreeGrafter"/>
</dbReference>
<dbReference type="Pfam" id="PF01098">
    <property type="entry name" value="FTSW_RODA_SPOVE"/>
    <property type="match status" value="1"/>
</dbReference>
<comment type="subcellular location">
    <subcellularLocation>
        <location evidence="1">Membrane</location>
        <topology evidence="1">Multi-pass membrane protein</topology>
    </subcellularLocation>
</comment>
<evidence type="ECO:0000256" key="12">
    <source>
        <dbReference type="ARBA" id="ARBA00041185"/>
    </source>
</evidence>
<keyword evidence="4 18" id="KW-0812">Transmembrane</keyword>
<evidence type="ECO:0000256" key="17">
    <source>
        <dbReference type="SAM" id="MobiDB-lite"/>
    </source>
</evidence>
<evidence type="ECO:0000256" key="6">
    <source>
        <dbReference type="ARBA" id="ARBA00022984"/>
    </source>
</evidence>
<evidence type="ECO:0000256" key="14">
    <source>
        <dbReference type="ARBA" id="ARBA00044770"/>
    </source>
</evidence>
<name>A0A3N2D250_9MICO</name>
<dbReference type="EMBL" id="RKHQ01000002">
    <property type="protein sequence ID" value="ROR93843.1"/>
    <property type="molecule type" value="Genomic_DNA"/>
</dbReference>
<dbReference type="AlphaFoldDB" id="A0A3N2D250"/>
<feature type="transmembrane region" description="Helical" evidence="18">
    <location>
        <begin position="143"/>
        <end position="164"/>
    </location>
</feature>
<dbReference type="GO" id="GO:0015648">
    <property type="term" value="F:lipid-linked peptidoglycan transporter activity"/>
    <property type="evidence" value="ECO:0007669"/>
    <property type="project" value="TreeGrafter"/>
</dbReference>
<comment type="caution">
    <text evidence="19">The sequence shown here is derived from an EMBL/GenBank/DDBJ whole genome shotgun (WGS) entry which is preliminary data.</text>
</comment>
<feature type="transmembrane region" description="Helical" evidence="18">
    <location>
        <begin position="372"/>
        <end position="394"/>
    </location>
</feature>
<dbReference type="PANTHER" id="PTHR30474:SF2">
    <property type="entry name" value="PEPTIDOGLYCAN GLYCOSYLTRANSFERASE FTSW-RELATED"/>
    <property type="match status" value="1"/>
</dbReference>
<dbReference type="GO" id="GO:0008955">
    <property type="term" value="F:peptidoglycan glycosyltransferase activity"/>
    <property type="evidence" value="ECO:0007669"/>
    <property type="project" value="UniProtKB-EC"/>
</dbReference>
<evidence type="ECO:0000256" key="3">
    <source>
        <dbReference type="ARBA" id="ARBA00022679"/>
    </source>
</evidence>
<evidence type="ECO:0000256" key="9">
    <source>
        <dbReference type="ARBA" id="ARBA00032370"/>
    </source>
</evidence>
<keyword evidence="2" id="KW-0328">Glycosyltransferase</keyword>
<keyword evidence="5" id="KW-0133">Cell shape</keyword>
<evidence type="ECO:0000256" key="13">
    <source>
        <dbReference type="ARBA" id="ARBA00041418"/>
    </source>
</evidence>
<evidence type="ECO:0000256" key="7">
    <source>
        <dbReference type="ARBA" id="ARBA00022989"/>
    </source>
</evidence>
<dbReference type="GO" id="GO:0008360">
    <property type="term" value="P:regulation of cell shape"/>
    <property type="evidence" value="ECO:0007669"/>
    <property type="project" value="UniProtKB-KW"/>
</dbReference>
<dbReference type="RefSeq" id="WP_123740734.1">
    <property type="nucleotide sequence ID" value="NZ_RKHQ01000002.1"/>
</dbReference>
<keyword evidence="20" id="KW-1185">Reference proteome</keyword>
<reference evidence="19 20" key="1">
    <citation type="submission" date="2018-11" db="EMBL/GenBank/DDBJ databases">
        <title>Sequencing the genomes of 1000 actinobacteria strains.</title>
        <authorList>
            <person name="Klenk H.-P."/>
        </authorList>
    </citation>
    <scope>NUCLEOTIDE SEQUENCE [LARGE SCALE GENOMIC DNA]</scope>
    <source>
        <strain evidence="19 20">DSM 13521</strain>
    </source>
</reference>
<keyword evidence="3" id="KW-0808">Transferase</keyword>
<dbReference type="PANTHER" id="PTHR30474">
    <property type="entry name" value="CELL CYCLE PROTEIN"/>
    <property type="match status" value="1"/>
</dbReference>
<comment type="catalytic activity">
    <reaction evidence="15">
        <text>[GlcNAc-(1-&gt;4)-Mur2Ac(oyl-L-Ala-gamma-D-Glu-L-Lys-D-Ala-D-Ala)](n)-di-trans,octa-cis-undecaprenyl diphosphate + beta-D-GlcNAc-(1-&gt;4)-Mur2Ac(oyl-L-Ala-gamma-D-Glu-L-Lys-D-Ala-D-Ala)-di-trans,octa-cis-undecaprenyl diphosphate = [GlcNAc-(1-&gt;4)-Mur2Ac(oyl-L-Ala-gamma-D-Glu-L-Lys-D-Ala-D-Ala)](n+1)-di-trans,octa-cis-undecaprenyl diphosphate + di-trans,octa-cis-undecaprenyl diphosphate + H(+)</text>
        <dbReference type="Rhea" id="RHEA:23708"/>
        <dbReference type="Rhea" id="RHEA-COMP:9602"/>
        <dbReference type="Rhea" id="RHEA-COMP:9603"/>
        <dbReference type="ChEBI" id="CHEBI:15378"/>
        <dbReference type="ChEBI" id="CHEBI:58405"/>
        <dbReference type="ChEBI" id="CHEBI:60033"/>
        <dbReference type="ChEBI" id="CHEBI:78435"/>
        <dbReference type="EC" id="2.4.99.28"/>
    </reaction>
</comment>
<evidence type="ECO:0000256" key="4">
    <source>
        <dbReference type="ARBA" id="ARBA00022692"/>
    </source>
</evidence>
<feature type="transmembrane region" description="Helical" evidence="18">
    <location>
        <begin position="176"/>
        <end position="193"/>
    </location>
</feature>
<keyword evidence="19" id="KW-0132">Cell division</keyword>
<keyword evidence="7 18" id="KW-1133">Transmembrane helix</keyword>
<evidence type="ECO:0000256" key="18">
    <source>
        <dbReference type="SAM" id="Phobius"/>
    </source>
</evidence>
<comment type="function">
    <text evidence="16">Peptidoglycan polymerase that is essential for cell division.</text>
</comment>
<feature type="transmembrane region" description="Helical" evidence="18">
    <location>
        <begin position="220"/>
        <end position="239"/>
    </location>
</feature>
<evidence type="ECO:0000256" key="8">
    <source>
        <dbReference type="ARBA" id="ARBA00023136"/>
    </source>
</evidence>